<organism evidence="1 2">
    <name type="scientific">Mycena albidolilacea</name>
    <dbReference type="NCBI Taxonomy" id="1033008"/>
    <lineage>
        <taxon>Eukaryota</taxon>
        <taxon>Fungi</taxon>
        <taxon>Dikarya</taxon>
        <taxon>Basidiomycota</taxon>
        <taxon>Agaricomycotina</taxon>
        <taxon>Agaricomycetes</taxon>
        <taxon>Agaricomycetidae</taxon>
        <taxon>Agaricales</taxon>
        <taxon>Marasmiineae</taxon>
        <taxon>Mycenaceae</taxon>
        <taxon>Mycena</taxon>
    </lineage>
</organism>
<evidence type="ECO:0000313" key="2">
    <source>
        <dbReference type="Proteomes" id="UP001218218"/>
    </source>
</evidence>
<dbReference type="EMBL" id="JARIHO010000004">
    <property type="protein sequence ID" value="KAJ7362658.1"/>
    <property type="molecule type" value="Genomic_DNA"/>
</dbReference>
<comment type="caution">
    <text evidence="1">The sequence shown here is derived from an EMBL/GenBank/DDBJ whole genome shotgun (WGS) entry which is preliminary data.</text>
</comment>
<keyword evidence="2" id="KW-1185">Reference proteome</keyword>
<protein>
    <submittedName>
        <fullName evidence="1">Uncharacterized protein</fullName>
    </submittedName>
</protein>
<sequence>MTARNLALFVEGVPRRREYCLSVDMAIKQLAANSVSEALKSKHVRVSEAVDMDLRRGQARQSNSPARGALPAVLAVLTNAIGAYFCNDNNWTNDCAHWTALTAGKCYTLDAGHQNSISSFGPDEGIFCDVYTDYHCTNECMMVYHPGYASLNFNGGDGGQNCNDRVNSFACWAIPT</sequence>
<gene>
    <name evidence="1" type="ORF">DFH08DRAFT_950900</name>
</gene>
<name>A0AAD7AM83_9AGAR</name>
<dbReference type="AlphaFoldDB" id="A0AAD7AM83"/>
<proteinExistence type="predicted"/>
<reference evidence="1" key="1">
    <citation type="submission" date="2023-03" db="EMBL/GenBank/DDBJ databases">
        <title>Massive genome expansion in bonnet fungi (Mycena s.s.) driven by repeated elements and novel gene families across ecological guilds.</title>
        <authorList>
            <consortium name="Lawrence Berkeley National Laboratory"/>
            <person name="Harder C.B."/>
            <person name="Miyauchi S."/>
            <person name="Viragh M."/>
            <person name="Kuo A."/>
            <person name="Thoen E."/>
            <person name="Andreopoulos B."/>
            <person name="Lu D."/>
            <person name="Skrede I."/>
            <person name="Drula E."/>
            <person name="Henrissat B."/>
            <person name="Morin E."/>
            <person name="Kohler A."/>
            <person name="Barry K."/>
            <person name="LaButti K."/>
            <person name="Morin E."/>
            <person name="Salamov A."/>
            <person name="Lipzen A."/>
            <person name="Mereny Z."/>
            <person name="Hegedus B."/>
            <person name="Baldrian P."/>
            <person name="Stursova M."/>
            <person name="Weitz H."/>
            <person name="Taylor A."/>
            <person name="Grigoriev I.V."/>
            <person name="Nagy L.G."/>
            <person name="Martin F."/>
            <person name="Kauserud H."/>
        </authorList>
    </citation>
    <scope>NUCLEOTIDE SEQUENCE</scope>
    <source>
        <strain evidence="1">CBHHK002</strain>
    </source>
</reference>
<dbReference type="Proteomes" id="UP001218218">
    <property type="component" value="Unassembled WGS sequence"/>
</dbReference>
<accession>A0AAD7AM83</accession>
<evidence type="ECO:0000313" key="1">
    <source>
        <dbReference type="EMBL" id="KAJ7362658.1"/>
    </source>
</evidence>